<keyword evidence="1" id="KW-0378">Hydrolase</keyword>
<proteinExistence type="predicted"/>
<keyword evidence="2" id="KW-1185">Reference proteome</keyword>
<sequence>MIHGTVVGLQARINLIFCLSQSSSIEIEFVVDTGFEGYLTLPSAVITELVLPYLARIDANLADNSNVPVNVHLATILWKGTEQNVAVLAMGSRPLIGTALLEDSHLSIDFYDGGTVIVDEIL</sequence>
<dbReference type="GO" id="GO:0006508">
    <property type="term" value="P:proteolysis"/>
    <property type="evidence" value="ECO:0007669"/>
    <property type="project" value="UniProtKB-KW"/>
</dbReference>
<evidence type="ECO:0000313" key="1">
    <source>
        <dbReference type="EMBL" id="GBE95546.1"/>
    </source>
</evidence>
<keyword evidence="1" id="KW-0645">Protease</keyword>
<reference evidence="2" key="1">
    <citation type="journal article" date="2018" name="Genome Announc.">
        <title>Draft Genome Sequence of the Nitrogen-Fixing and Hormogonia-Inducing Cyanobacterium Nostoc cycadae Strain WK-1, Isolated from the Coralloid Roots of Cycas revoluta.</title>
        <authorList>
            <person name="Kanesaki Y."/>
            <person name="Hirose M."/>
            <person name="Hirose Y."/>
            <person name="Fujisawa T."/>
            <person name="Nakamura Y."/>
            <person name="Watanabe S."/>
            <person name="Matsunaga S."/>
            <person name="Uchida H."/>
            <person name="Murakami A."/>
        </authorList>
    </citation>
    <scope>NUCLEOTIDE SEQUENCE [LARGE SCALE GENOMIC DNA]</scope>
    <source>
        <strain evidence="2">WK-1</strain>
    </source>
</reference>
<dbReference type="EMBL" id="BDGE01000108">
    <property type="protein sequence ID" value="GBE95546.1"/>
    <property type="molecule type" value="Genomic_DNA"/>
</dbReference>
<organism evidence="1 2">
    <name type="scientific">Nostoc cycadae WK-1</name>
    <dbReference type="NCBI Taxonomy" id="1861711"/>
    <lineage>
        <taxon>Bacteria</taxon>
        <taxon>Bacillati</taxon>
        <taxon>Cyanobacteriota</taxon>
        <taxon>Cyanophyceae</taxon>
        <taxon>Nostocales</taxon>
        <taxon>Nostocaceae</taxon>
        <taxon>Nostoc</taxon>
    </lineage>
</organism>
<comment type="caution">
    <text evidence="1">The sequence shown here is derived from an EMBL/GenBank/DDBJ whole genome shotgun (WGS) entry which is preliminary data.</text>
</comment>
<dbReference type="AlphaFoldDB" id="A0A2H6LQV6"/>
<gene>
    <name evidence="1" type="ORF">NCWK1_5334</name>
</gene>
<dbReference type="GO" id="GO:0008233">
    <property type="term" value="F:peptidase activity"/>
    <property type="evidence" value="ECO:0007669"/>
    <property type="project" value="UniProtKB-KW"/>
</dbReference>
<name>A0A2H6LQV6_9NOSO</name>
<dbReference type="InterPro" id="IPR022274">
    <property type="entry name" value="Peptidase_asp_AF0612"/>
</dbReference>
<dbReference type="NCBIfam" id="TIGR03698">
    <property type="entry name" value="clan_AA_DTGF"/>
    <property type="match status" value="1"/>
</dbReference>
<evidence type="ECO:0000313" key="2">
    <source>
        <dbReference type="Proteomes" id="UP000236527"/>
    </source>
</evidence>
<dbReference type="Proteomes" id="UP000236527">
    <property type="component" value="Unassembled WGS sequence"/>
</dbReference>
<accession>A0A2H6LQV6</accession>
<protein>
    <submittedName>
        <fullName evidence="1">Clan AA aspartic protease</fullName>
    </submittedName>
</protein>
<dbReference type="RefSeq" id="WP_103126911.1">
    <property type="nucleotide sequence ID" value="NZ_DF978450.1"/>
</dbReference>